<proteinExistence type="predicted"/>
<dbReference type="Proteomes" id="UP001432128">
    <property type="component" value="Chromosome"/>
</dbReference>
<dbReference type="KEGG" id="whr:OG579_18225"/>
<gene>
    <name evidence="1" type="ORF">OG579_18225</name>
</gene>
<evidence type="ECO:0000313" key="2">
    <source>
        <dbReference type="Proteomes" id="UP001432128"/>
    </source>
</evidence>
<evidence type="ECO:0000313" key="1">
    <source>
        <dbReference type="EMBL" id="WUM19614.1"/>
    </source>
</evidence>
<reference evidence="1 2" key="1">
    <citation type="submission" date="2022-10" db="EMBL/GenBank/DDBJ databases">
        <title>The complete genomes of actinobacterial strains from the NBC collection.</title>
        <authorList>
            <person name="Joergensen T.S."/>
            <person name="Alvarez Arevalo M."/>
            <person name="Sterndorff E.B."/>
            <person name="Faurdal D."/>
            <person name="Vuksanovic O."/>
            <person name="Mourched A.-S."/>
            <person name="Charusanti P."/>
            <person name="Shaw S."/>
            <person name="Blin K."/>
            <person name="Weber T."/>
        </authorList>
    </citation>
    <scope>NUCLEOTIDE SEQUENCE [LARGE SCALE GENOMIC DNA]</scope>
    <source>
        <strain evidence="1 2">NBC_00319</strain>
    </source>
</reference>
<dbReference type="InterPro" id="IPR012675">
    <property type="entry name" value="Beta-grasp_dom_sf"/>
</dbReference>
<dbReference type="SUPFAM" id="SSF54285">
    <property type="entry name" value="MoaD/ThiS"/>
    <property type="match status" value="1"/>
</dbReference>
<dbReference type="EMBL" id="CP108021">
    <property type="protein sequence ID" value="WUM19614.1"/>
    <property type="molecule type" value="Genomic_DNA"/>
</dbReference>
<dbReference type="RefSeq" id="WP_328857090.1">
    <property type="nucleotide sequence ID" value="NZ_CP108021.1"/>
</dbReference>
<dbReference type="Gene3D" id="3.10.20.30">
    <property type="match status" value="1"/>
</dbReference>
<name>A0AAU4K0M9_9NOCA</name>
<accession>A0AAU4K0M9</accession>
<sequence length="85" mass="8649">MDVTLEIRYFAAAQAAAGTASERFDCSSTDRISDLLGALENAHPGLGAVLPRCSVLLDAVAVAVTTDRQVGSASTVDVLPPFAGG</sequence>
<protein>
    <submittedName>
        <fullName evidence="1">MoaD/ThiS family protein</fullName>
    </submittedName>
</protein>
<keyword evidence="2" id="KW-1185">Reference proteome</keyword>
<dbReference type="Pfam" id="PF02597">
    <property type="entry name" value="ThiS"/>
    <property type="match status" value="1"/>
</dbReference>
<organism evidence="1 2">
    <name type="scientific">Williamsia herbipolensis</name>
    <dbReference type="NCBI Taxonomy" id="1603258"/>
    <lineage>
        <taxon>Bacteria</taxon>
        <taxon>Bacillati</taxon>
        <taxon>Actinomycetota</taxon>
        <taxon>Actinomycetes</taxon>
        <taxon>Mycobacteriales</taxon>
        <taxon>Nocardiaceae</taxon>
        <taxon>Williamsia</taxon>
    </lineage>
</organism>
<dbReference type="InterPro" id="IPR016155">
    <property type="entry name" value="Mopterin_synth/thiamin_S_b"/>
</dbReference>
<dbReference type="AlphaFoldDB" id="A0AAU4K0M9"/>
<dbReference type="InterPro" id="IPR003749">
    <property type="entry name" value="ThiS/MoaD-like"/>
</dbReference>